<dbReference type="AlphaFoldDB" id="A0AAV5P357"/>
<sequence length="65" mass="6596">MKWGSTLASGASATDAAGKDARGRGPLGFAARSTLLNALAPLPTARHHTNEPSCTGLLHDSVRVG</sequence>
<name>A0AAV5P357_CELCE</name>
<feature type="region of interest" description="Disordered" evidence="1">
    <location>
        <begin position="1"/>
        <end position="24"/>
    </location>
</feature>
<organism evidence="2 3">
    <name type="scientific">Cellulosimicrobium cellulans</name>
    <name type="common">Arthrobacter luteus</name>
    <dbReference type="NCBI Taxonomy" id="1710"/>
    <lineage>
        <taxon>Bacteria</taxon>
        <taxon>Bacillati</taxon>
        <taxon>Actinomycetota</taxon>
        <taxon>Actinomycetes</taxon>
        <taxon>Micrococcales</taxon>
        <taxon>Promicromonosporaceae</taxon>
        <taxon>Cellulosimicrobium</taxon>
    </lineage>
</organism>
<evidence type="ECO:0000256" key="1">
    <source>
        <dbReference type="SAM" id="MobiDB-lite"/>
    </source>
</evidence>
<proteinExistence type="predicted"/>
<evidence type="ECO:0000313" key="3">
    <source>
        <dbReference type="Proteomes" id="UP001165168"/>
    </source>
</evidence>
<accession>A0AAV5P357</accession>
<feature type="compositionally biased region" description="Polar residues" evidence="1">
    <location>
        <begin position="1"/>
        <end position="12"/>
    </location>
</feature>
<protein>
    <submittedName>
        <fullName evidence="2">Uncharacterized protein</fullName>
    </submittedName>
</protein>
<evidence type="ECO:0000313" key="2">
    <source>
        <dbReference type="EMBL" id="GLY57024.1"/>
    </source>
</evidence>
<reference evidence="2" key="1">
    <citation type="submission" date="2023-03" db="EMBL/GenBank/DDBJ databases">
        <title>Cellulosimicrobium cellulans NBRC 103059.</title>
        <authorList>
            <person name="Ichikawa N."/>
            <person name="Sato H."/>
            <person name="Tonouchi N."/>
        </authorList>
    </citation>
    <scope>NUCLEOTIDE SEQUENCE</scope>
    <source>
        <strain evidence="2">NBRC 103059</strain>
    </source>
</reference>
<comment type="caution">
    <text evidence="2">The sequence shown here is derived from an EMBL/GenBank/DDBJ whole genome shotgun (WGS) entry which is preliminary data.</text>
</comment>
<dbReference type="EMBL" id="BSTG01000002">
    <property type="protein sequence ID" value="GLY57024.1"/>
    <property type="molecule type" value="Genomic_DNA"/>
</dbReference>
<gene>
    <name evidence="2" type="ORF">Ccel01_16260</name>
</gene>
<dbReference type="Proteomes" id="UP001165168">
    <property type="component" value="Unassembled WGS sequence"/>
</dbReference>
<feature type="region of interest" description="Disordered" evidence="1">
    <location>
        <begin position="42"/>
        <end position="65"/>
    </location>
</feature>